<dbReference type="AlphaFoldDB" id="A0A7S2NFQ8"/>
<accession>A0A7S2NFQ8</accession>
<organism evidence="2">
    <name type="scientific">Haptolina brevifila</name>
    <dbReference type="NCBI Taxonomy" id="156173"/>
    <lineage>
        <taxon>Eukaryota</taxon>
        <taxon>Haptista</taxon>
        <taxon>Haptophyta</taxon>
        <taxon>Prymnesiophyceae</taxon>
        <taxon>Prymnesiales</taxon>
        <taxon>Prymnesiaceae</taxon>
        <taxon>Haptolina</taxon>
    </lineage>
</organism>
<reference evidence="2" key="1">
    <citation type="submission" date="2021-01" db="EMBL/GenBank/DDBJ databases">
        <authorList>
            <person name="Corre E."/>
            <person name="Pelletier E."/>
            <person name="Niang G."/>
            <person name="Scheremetjew M."/>
            <person name="Finn R."/>
            <person name="Kale V."/>
            <person name="Holt S."/>
            <person name="Cochrane G."/>
            <person name="Meng A."/>
            <person name="Brown T."/>
            <person name="Cohen L."/>
        </authorList>
    </citation>
    <scope>NUCLEOTIDE SEQUENCE</scope>
    <source>
        <strain evidence="2">UTEX LB 985</strain>
    </source>
</reference>
<name>A0A7S2NFQ8_9EUKA</name>
<dbReference type="EMBL" id="HBGU01074517">
    <property type="protein sequence ID" value="CAD9538444.1"/>
    <property type="molecule type" value="Transcribed_RNA"/>
</dbReference>
<sequence>MRELMRRARSLRPYRVIVLGVYCPTDTAMKRCEHREMEEGRHTSAAFFDAVYNEIFPPDDTAHTVHYDKFRKELRQGDEIWLFDNSGDAVRDNDRSLPPILKHERVDAQ</sequence>
<gene>
    <name evidence="2" type="ORF">CBRE1094_LOCUS40600</name>
</gene>
<dbReference type="InterPro" id="IPR027417">
    <property type="entry name" value="P-loop_NTPase"/>
</dbReference>
<feature type="region of interest" description="Disordered" evidence="1">
    <location>
        <begin position="87"/>
        <end position="109"/>
    </location>
</feature>
<proteinExistence type="predicted"/>
<dbReference type="Gene3D" id="3.40.50.300">
    <property type="entry name" value="P-loop containing nucleotide triphosphate hydrolases"/>
    <property type="match status" value="1"/>
</dbReference>
<evidence type="ECO:0000256" key="1">
    <source>
        <dbReference type="SAM" id="MobiDB-lite"/>
    </source>
</evidence>
<evidence type="ECO:0000313" key="2">
    <source>
        <dbReference type="EMBL" id="CAD9538444.1"/>
    </source>
</evidence>
<protein>
    <submittedName>
        <fullName evidence="2">Uncharacterized protein</fullName>
    </submittedName>
</protein>
<feature type="compositionally biased region" description="Basic and acidic residues" evidence="1">
    <location>
        <begin position="89"/>
        <end position="109"/>
    </location>
</feature>